<dbReference type="InterPro" id="IPR026341">
    <property type="entry name" value="T9SS_type_B"/>
</dbReference>
<dbReference type="AlphaFoldDB" id="A0A9W4THU0"/>
<reference evidence="2" key="1">
    <citation type="submission" date="2022-09" db="EMBL/GenBank/DDBJ databases">
        <authorList>
            <person name="Duchaud E."/>
        </authorList>
    </citation>
    <scope>NUCLEOTIDE SEQUENCE</scope>
    <source>
        <strain evidence="2">TRV642</strain>
    </source>
</reference>
<accession>A0A9W4THU0</accession>
<evidence type="ECO:0000313" key="3">
    <source>
        <dbReference type="Proteomes" id="UP001152749"/>
    </source>
</evidence>
<feature type="transmembrane region" description="Helical" evidence="1">
    <location>
        <begin position="6"/>
        <end position="28"/>
    </location>
</feature>
<dbReference type="KEGG" id="fcs:TRV642_2431"/>
<name>A0A9W4THU0_9FLAO</name>
<dbReference type="NCBIfam" id="TIGR04131">
    <property type="entry name" value="Bac_Flav_CTERM"/>
    <property type="match status" value="1"/>
</dbReference>
<evidence type="ECO:0008006" key="4">
    <source>
        <dbReference type="Google" id="ProtNLM"/>
    </source>
</evidence>
<keyword evidence="1" id="KW-1133">Transmembrane helix</keyword>
<keyword evidence="1" id="KW-0472">Membrane</keyword>
<evidence type="ECO:0000256" key="1">
    <source>
        <dbReference type="SAM" id="Phobius"/>
    </source>
</evidence>
<protein>
    <recommendedName>
        <fullName evidence="4">Ig-like domain-containing protein</fullName>
    </recommendedName>
</protein>
<keyword evidence="1" id="KW-0812">Transmembrane</keyword>
<proteinExistence type="predicted"/>
<evidence type="ECO:0000313" key="2">
    <source>
        <dbReference type="EMBL" id="CAI2767306.1"/>
    </source>
</evidence>
<dbReference type="Pfam" id="PF13585">
    <property type="entry name" value="CHU_C"/>
    <property type="match status" value="1"/>
</dbReference>
<dbReference type="Proteomes" id="UP001152749">
    <property type="component" value="Chromosome"/>
</dbReference>
<organism evidence="2 3">
    <name type="scientific">Flavobacterium collinsii</name>
    <dbReference type="NCBI Taxonomy" id="1114861"/>
    <lineage>
        <taxon>Bacteria</taxon>
        <taxon>Pseudomonadati</taxon>
        <taxon>Bacteroidota</taxon>
        <taxon>Flavobacteriia</taxon>
        <taxon>Flavobacteriales</taxon>
        <taxon>Flavobacteriaceae</taxon>
        <taxon>Flavobacterium</taxon>
    </lineage>
</organism>
<feature type="transmembrane region" description="Helical" evidence="1">
    <location>
        <begin position="40"/>
        <end position="57"/>
    </location>
</feature>
<gene>
    <name evidence="2" type="ORF">TRV642_2431</name>
</gene>
<sequence>MILGVFCKYLIIKTSSWCLINIIILLCLYKNNWEFMVKKYANFLQFLLFFIALLVWSSKAEAQCAGTDAQKVICNIENPINQSISLFALLGGTPTPGGTWTDDNNLRGLDPVTGILNGQMIRSGGVYHYTYTVPGVAGCVDNKAVVTLTIGAYAGVPAPYATVCTLDEVFSLFSAFNSTVMRPHSNGTWTNAAGRIVDSSILTAGLEGSFDFTYTVPAVTACSPISPSVKVTVTFFKAPEPGKPKDLLLCGETDLDSYTNLDLHTLLSGEEFGGEWRGLGLTSVRDHNVNLKQLYNTHGPGILNYTYTAFSYPDNRICPDRTSVISITLEKRLDFTGAKIVVESDICEDAISRATYLAKITQGPQAIPNGEYKVTFNVSGPNAGGETVTANFVNGELIFPVKSSYFKQVGVFNINVTNIVATASKESCANIVNNLSYNLRINPLPHLEGALLIPDTVCQNKKTVVQISNAIQLTDGNYDIVYNITGDNFATGLTANITAVGGNASFEIPANFNIKSGVSTITIIKITNTFTGCTNVANAQGNLIINPLPNATTLVLQVENLCFGAAVPVAVSGLGNLTDATLLYTLSGSNSSTLQTVVLAVANGKASFIIPAELILNTGSTTIIARNLKNNVTSCDVDLINVSDDFIINTIPDAPLVISPQEFCEVEGATVANLTPQGVRYKWYSSTTSTTPLASTYVLKSEQLYVRETSVTNCISAPTLVSIVVNDTPAPTLNPGGENFCGLKNPTIADLSKVTNVSSTVAWYDAENNGNLLASTTLLRDKVTYYGFDLSSVTNCISDNYLGVTVSLFDCNPEEFAFFIPDGFSPNGDNVNDTFRIPDIDFLYPDYTLEIFNRYGNIMFKGNKNKPNWDGRNSEAAGFGDGIVPNGVYFYVINFNKDNRRPQQGRLYLNR</sequence>
<dbReference type="EMBL" id="OX336425">
    <property type="protein sequence ID" value="CAI2767306.1"/>
    <property type="molecule type" value="Genomic_DNA"/>
</dbReference>